<comment type="caution">
    <text evidence="2">The sequence shown here is derived from an EMBL/GenBank/DDBJ whole genome shotgun (WGS) entry which is preliminary data.</text>
</comment>
<feature type="compositionally biased region" description="Polar residues" evidence="1">
    <location>
        <begin position="54"/>
        <end position="65"/>
    </location>
</feature>
<dbReference type="EMBL" id="SGPM01000012">
    <property type="protein sequence ID" value="THH33015.1"/>
    <property type="molecule type" value="Genomic_DNA"/>
</dbReference>
<proteinExistence type="predicted"/>
<evidence type="ECO:0000313" key="3">
    <source>
        <dbReference type="Proteomes" id="UP000308730"/>
    </source>
</evidence>
<protein>
    <submittedName>
        <fullName evidence="2">Uncharacterized protein</fullName>
    </submittedName>
</protein>
<evidence type="ECO:0000313" key="2">
    <source>
        <dbReference type="EMBL" id="THH33015.1"/>
    </source>
</evidence>
<name>A0A4S4N3S7_9APHY</name>
<dbReference type="Proteomes" id="UP000308730">
    <property type="component" value="Unassembled WGS sequence"/>
</dbReference>
<accession>A0A4S4N3S7</accession>
<evidence type="ECO:0000256" key="1">
    <source>
        <dbReference type="SAM" id="MobiDB-lite"/>
    </source>
</evidence>
<feature type="region of interest" description="Disordered" evidence="1">
    <location>
        <begin position="54"/>
        <end position="84"/>
    </location>
</feature>
<gene>
    <name evidence="2" type="ORF">EUX98_g1212</name>
</gene>
<sequence length="84" mass="9347">MRNEILPTSTLEALAFEQKVTLAKEIATVLRTNIVQARKSELPDGEASWKLRITNHTELGSNDSIKNPPPMESSRSARKRQASS</sequence>
<reference evidence="2 3" key="1">
    <citation type="submission" date="2019-02" db="EMBL/GenBank/DDBJ databases">
        <title>Genome sequencing of the rare red list fungi Antrodiella citrinella (Flaviporus citrinellus).</title>
        <authorList>
            <person name="Buettner E."/>
            <person name="Kellner H."/>
        </authorList>
    </citation>
    <scope>NUCLEOTIDE SEQUENCE [LARGE SCALE GENOMIC DNA]</scope>
    <source>
        <strain evidence="2 3">DSM 108506</strain>
    </source>
</reference>
<dbReference type="OrthoDB" id="277888at2759"/>
<dbReference type="AlphaFoldDB" id="A0A4S4N3S7"/>
<organism evidence="2 3">
    <name type="scientific">Antrodiella citrinella</name>
    <dbReference type="NCBI Taxonomy" id="2447956"/>
    <lineage>
        <taxon>Eukaryota</taxon>
        <taxon>Fungi</taxon>
        <taxon>Dikarya</taxon>
        <taxon>Basidiomycota</taxon>
        <taxon>Agaricomycotina</taxon>
        <taxon>Agaricomycetes</taxon>
        <taxon>Polyporales</taxon>
        <taxon>Steccherinaceae</taxon>
        <taxon>Antrodiella</taxon>
    </lineage>
</organism>
<keyword evidence="3" id="KW-1185">Reference proteome</keyword>